<evidence type="ECO:0000313" key="2">
    <source>
        <dbReference type="EMBL" id="ANP47093.1"/>
    </source>
</evidence>
<feature type="transmembrane region" description="Helical" evidence="1">
    <location>
        <begin position="58"/>
        <end position="76"/>
    </location>
</feature>
<keyword evidence="1" id="KW-0472">Membrane</keyword>
<dbReference type="EMBL" id="CP013244">
    <property type="protein sequence ID" value="ANP47093.1"/>
    <property type="molecule type" value="Genomic_DNA"/>
</dbReference>
<feature type="transmembrane region" description="Helical" evidence="1">
    <location>
        <begin position="143"/>
        <end position="162"/>
    </location>
</feature>
<feature type="transmembrane region" description="Helical" evidence="1">
    <location>
        <begin position="88"/>
        <end position="111"/>
    </location>
</feature>
<dbReference type="KEGG" id="cbot:ATE48_14800"/>
<protein>
    <submittedName>
        <fullName evidence="2">Uncharacterized protein</fullName>
    </submittedName>
</protein>
<dbReference type="AlphaFoldDB" id="A0A1B1AKL5"/>
<feature type="transmembrane region" description="Helical" evidence="1">
    <location>
        <begin position="32"/>
        <end position="52"/>
    </location>
</feature>
<name>A0A1B1AKL5_9PROT</name>
<keyword evidence="1" id="KW-0812">Transmembrane</keyword>
<evidence type="ECO:0000256" key="1">
    <source>
        <dbReference type="SAM" id="Phobius"/>
    </source>
</evidence>
<feature type="transmembrane region" description="Helical" evidence="1">
    <location>
        <begin position="117"/>
        <end position="136"/>
    </location>
</feature>
<evidence type="ECO:0000313" key="3">
    <source>
        <dbReference type="Proteomes" id="UP000092498"/>
    </source>
</evidence>
<organism evidence="2 3">
    <name type="scientific">Candidatus Viadribacter manganicus</name>
    <dbReference type="NCBI Taxonomy" id="1759059"/>
    <lineage>
        <taxon>Bacteria</taxon>
        <taxon>Pseudomonadati</taxon>
        <taxon>Pseudomonadota</taxon>
        <taxon>Alphaproteobacteria</taxon>
        <taxon>Hyphomonadales</taxon>
        <taxon>Hyphomonadaceae</taxon>
        <taxon>Candidatus Viadribacter</taxon>
    </lineage>
</organism>
<keyword evidence="1" id="KW-1133">Transmembrane helix</keyword>
<dbReference type="InParanoid" id="A0A1B1AKL5"/>
<gene>
    <name evidence="2" type="ORF">ATE48_14800</name>
</gene>
<sequence>MGPKRADVMACDASLSSDAAVAPVSFRRDERFAVLFGGAAIGIATGFGAAMAMGRTGMWPLLVASPLFIIAAYLAVATFRDALDRRAIGCSLAAAMVTLSLLAWPAMAVIFPMSAPQFWIAPAATMGSIVLLASCWSGTQGAAYRLSGEAASICMIIGFLGLNQLMG</sequence>
<proteinExistence type="predicted"/>
<keyword evidence="3" id="KW-1185">Reference proteome</keyword>
<dbReference type="Proteomes" id="UP000092498">
    <property type="component" value="Chromosome"/>
</dbReference>
<reference evidence="2 3" key="1">
    <citation type="submission" date="2015-11" db="EMBL/GenBank/DDBJ databases">
        <title>Whole-Genome Sequence of Candidatus Oderbacter manganicum from the National Park Lower Oder Valley, Germany.</title>
        <authorList>
            <person name="Braun B."/>
            <person name="Liere K."/>
            <person name="Szewzyk U."/>
        </authorList>
    </citation>
    <scope>NUCLEOTIDE SEQUENCE [LARGE SCALE GENOMIC DNA]</scope>
    <source>
        <strain evidence="2 3">OTSz_A_272</strain>
    </source>
</reference>
<accession>A0A1B1AKL5</accession>